<feature type="transmembrane region" description="Helical" evidence="8">
    <location>
        <begin position="325"/>
        <end position="348"/>
    </location>
</feature>
<dbReference type="OrthoDB" id="9805749at2"/>
<name>A0A8T6ZIM2_9BURK</name>
<dbReference type="NCBIfam" id="TIGR03173">
    <property type="entry name" value="pbuX"/>
    <property type="match status" value="1"/>
</dbReference>
<comment type="caution">
    <text evidence="9">The sequence shown here is derived from an EMBL/GenBank/DDBJ whole genome shotgun (WGS) entry which is preliminary data.</text>
</comment>
<dbReference type="GO" id="GO:0005886">
    <property type="term" value="C:plasma membrane"/>
    <property type="evidence" value="ECO:0007669"/>
    <property type="project" value="UniProtKB-SubCell"/>
</dbReference>
<feature type="transmembrane region" description="Helical" evidence="8">
    <location>
        <begin position="354"/>
        <end position="374"/>
    </location>
</feature>
<feature type="transmembrane region" description="Helical" evidence="8">
    <location>
        <begin position="412"/>
        <end position="435"/>
    </location>
</feature>
<dbReference type="AlphaFoldDB" id="A0A8T6ZIM2"/>
<accession>A0A8T6ZIM2</accession>
<feature type="transmembrane region" description="Helical" evidence="8">
    <location>
        <begin position="23"/>
        <end position="47"/>
    </location>
</feature>
<dbReference type="PANTHER" id="PTHR42810">
    <property type="entry name" value="PURINE PERMEASE C1399.01C-RELATED"/>
    <property type="match status" value="1"/>
</dbReference>
<gene>
    <name evidence="9" type="ORF">NH14_026565</name>
</gene>
<dbReference type="Pfam" id="PF00860">
    <property type="entry name" value="Xan_ur_permease"/>
    <property type="match status" value="1"/>
</dbReference>
<feature type="transmembrane region" description="Helical" evidence="8">
    <location>
        <begin position="202"/>
        <end position="227"/>
    </location>
</feature>
<dbReference type="NCBIfam" id="NF037981">
    <property type="entry name" value="NCS2_1"/>
    <property type="match status" value="1"/>
</dbReference>
<evidence type="ECO:0000313" key="10">
    <source>
        <dbReference type="Proteomes" id="UP000030460"/>
    </source>
</evidence>
<keyword evidence="10" id="KW-1185">Reference proteome</keyword>
<evidence type="ECO:0000256" key="7">
    <source>
        <dbReference type="ARBA" id="ARBA00023136"/>
    </source>
</evidence>
<protein>
    <submittedName>
        <fullName evidence="9">Purine permease</fullName>
    </submittedName>
</protein>
<proteinExistence type="inferred from homology"/>
<reference evidence="9" key="1">
    <citation type="journal article" date="2015" name="Genome Announc.">
        <title>Draft Genome Sequence of the Polyhydroxyalkanoate-Producing Bacterium Burkholderia sacchari LMG 19450 Isolated from Brazilian Sugarcane Plantation Soil.</title>
        <authorList>
            <person name="Alexandrino P.M."/>
            <person name="Mendonca T.T."/>
            <person name="Guaman Bautista L.P."/>
            <person name="Cherix J."/>
            <person name="Lozano-Sakalauskas G.C."/>
            <person name="Fujita A."/>
            <person name="Ramos Filho E."/>
            <person name="Long P."/>
            <person name="Padilla G."/>
            <person name="Taciro M.K."/>
            <person name="Gomez J.G."/>
            <person name="Silva L.F."/>
        </authorList>
    </citation>
    <scope>NUCLEOTIDE SEQUENCE</scope>
    <source>
        <strain evidence="9">LMG 19450</strain>
    </source>
</reference>
<feature type="transmembrane region" description="Helical" evidence="8">
    <location>
        <begin position="59"/>
        <end position="80"/>
    </location>
</feature>
<feature type="transmembrane region" description="Helical" evidence="8">
    <location>
        <begin position="386"/>
        <end position="406"/>
    </location>
</feature>
<feature type="transmembrane region" description="Helical" evidence="8">
    <location>
        <begin position="138"/>
        <end position="158"/>
    </location>
</feature>
<dbReference type="InterPro" id="IPR017588">
    <property type="entry name" value="UacT-like"/>
</dbReference>
<comment type="similarity">
    <text evidence="2">Belongs to the nucleobase:cation symporter-2 (NCS2) (TC 2.A.40) family.</text>
</comment>
<dbReference type="InterPro" id="IPR006042">
    <property type="entry name" value="Xan_ur_permease"/>
</dbReference>
<evidence type="ECO:0000256" key="5">
    <source>
        <dbReference type="ARBA" id="ARBA00022692"/>
    </source>
</evidence>
<evidence type="ECO:0000256" key="1">
    <source>
        <dbReference type="ARBA" id="ARBA00004651"/>
    </source>
</evidence>
<dbReference type="RefSeq" id="WP_052148234.1">
    <property type="nucleotide sequence ID" value="NZ_CADFGF010000012.1"/>
</dbReference>
<feature type="transmembrane region" description="Helical" evidence="8">
    <location>
        <begin position="100"/>
        <end position="126"/>
    </location>
</feature>
<dbReference type="EMBL" id="JTDB02000009">
    <property type="protein sequence ID" value="NLP64656.1"/>
    <property type="molecule type" value="Genomic_DNA"/>
</dbReference>
<evidence type="ECO:0000256" key="6">
    <source>
        <dbReference type="ARBA" id="ARBA00022989"/>
    </source>
</evidence>
<evidence type="ECO:0000256" key="4">
    <source>
        <dbReference type="ARBA" id="ARBA00022475"/>
    </source>
</evidence>
<keyword evidence="5 8" id="KW-0812">Transmembrane</keyword>
<sequence length="458" mass="47683">MSAELDSVRREIAPVDSVPKPPLLVMLGLQHVLVMYIGAVAVPMIIASALKLPKESIAVLINADLFTCGIATILQSGGIWRFGVRMPVMQGVAFSAVPPILVIATAPGLGLTAVIGAVMAGGVITMLLSPVFGRLVKFFPPIVGGSIVMVVGLSLFPVGVNWIGGGKGSPDFGAPQNLALAAFVFVMILAINRWLKGFWSNVSVLLALAVGMLVAIPFGMVNFHGVAEAPLVDMIQPFYFGMPIFDPIAVGTIVVVMVIVMIESMGLFIATGDVVDKKLTSADMTSGLRANGLASIIGGIFNGFPYTIYSQNIGLLVVTGVKSRWVAVAAGVILCLLGLLPKLATIVASVPLPALGGAALFMFGVVTSTGVKTLSRVDFETSRRNVYIVSATLAVSLLPTFAPALFAKLPAAIQPILHSSILLACVTSVGLNLLFNGIPKGDPHTHSEQDASLALAKH</sequence>
<evidence type="ECO:0000313" key="9">
    <source>
        <dbReference type="EMBL" id="NLP64656.1"/>
    </source>
</evidence>
<dbReference type="Proteomes" id="UP000030460">
    <property type="component" value="Unassembled WGS sequence"/>
</dbReference>
<comment type="subcellular location">
    <subcellularLocation>
        <location evidence="1">Cell membrane</location>
        <topology evidence="1">Multi-pass membrane protein</topology>
    </subcellularLocation>
</comment>
<dbReference type="InterPro" id="IPR006043">
    <property type="entry name" value="NCS2"/>
</dbReference>
<reference evidence="9" key="2">
    <citation type="submission" date="2020-04" db="EMBL/GenBank/DDBJ databases">
        <authorList>
            <person name="Alexandrino P."/>
            <person name="Mendonca T."/>
            <person name="Guaman L."/>
            <person name="Cherix J."/>
            <person name="Lozano-Sakalauskas G."/>
            <person name="Fujita A."/>
            <person name="Filho E.R."/>
            <person name="Long P."/>
            <person name="Padilla G."/>
            <person name="Taciro M.K."/>
            <person name="Gomez J.G."/>
            <person name="Silva L.F."/>
            <person name="Torres M."/>
        </authorList>
    </citation>
    <scope>NUCLEOTIDE SEQUENCE</scope>
    <source>
        <strain evidence="9">LMG 19450</strain>
    </source>
</reference>
<evidence type="ECO:0000256" key="8">
    <source>
        <dbReference type="SAM" id="Phobius"/>
    </source>
</evidence>
<organism evidence="9 10">
    <name type="scientific">Paraburkholderia sacchari</name>
    <dbReference type="NCBI Taxonomy" id="159450"/>
    <lineage>
        <taxon>Bacteria</taxon>
        <taxon>Pseudomonadati</taxon>
        <taxon>Pseudomonadota</taxon>
        <taxon>Betaproteobacteria</taxon>
        <taxon>Burkholderiales</taxon>
        <taxon>Burkholderiaceae</taxon>
        <taxon>Paraburkholderia</taxon>
    </lineage>
</organism>
<dbReference type="GO" id="GO:0042907">
    <property type="term" value="F:xanthine transmembrane transporter activity"/>
    <property type="evidence" value="ECO:0007669"/>
    <property type="project" value="TreeGrafter"/>
</dbReference>
<dbReference type="PANTHER" id="PTHR42810:SF4">
    <property type="entry name" value="URIC ACID TRANSPORTER UACT"/>
    <property type="match status" value="1"/>
</dbReference>
<keyword evidence="6 8" id="KW-1133">Transmembrane helix</keyword>
<feature type="transmembrane region" description="Helical" evidence="8">
    <location>
        <begin position="178"/>
        <end position="195"/>
    </location>
</feature>
<keyword evidence="4" id="KW-1003">Cell membrane</keyword>
<dbReference type="NCBIfam" id="TIGR00801">
    <property type="entry name" value="ncs2"/>
    <property type="match status" value="1"/>
</dbReference>
<keyword evidence="7 8" id="KW-0472">Membrane</keyword>
<keyword evidence="3" id="KW-0813">Transport</keyword>
<evidence type="ECO:0000256" key="2">
    <source>
        <dbReference type="ARBA" id="ARBA00008821"/>
    </source>
</evidence>
<feature type="transmembrane region" description="Helical" evidence="8">
    <location>
        <begin position="247"/>
        <end position="270"/>
    </location>
</feature>
<evidence type="ECO:0000256" key="3">
    <source>
        <dbReference type="ARBA" id="ARBA00022448"/>
    </source>
</evidence>